<dbReference type="PANTHER" id="PTHR14269">
    <property type="entry name" value="CDP-DIACYLGLYCEROL--GLYCEROL-3-PHOSPHATE 3-PHOSPHATIDYLTRANSFERASE-RELATED"/>
    <property type="match status" value="1"/>
</dbReference>
<protein>
    <recommendedName>
        <fullName evidence="11">CDP-diacylglycerol--glycerol-3-phosphate 3-phosphatidyltransferase</fullName>
        <ecNumber evidence="11">2.7.8.5</ecNumber>
    </recommendedName>
</protein>
<keyword evidence="10" id="KW-1208">Phospholipid metabolism</keyword>
<organism evidence="14 15">
    <name type="scientific">Luteimicrobium xylanilyticum</name>
    <dbReference type="NCBI Taxonomy" id="1133546"/>
    <lineage>
        <taxon>Bacteria</taxon>
        <taxon>Bacillati</taxon>
        <taxon>Actinomycetota</taxon>
        <taxon>Actinomycetes</taxon>
        <taxon>Micrococcales</taxon>
        <taxon>Luteimicrobium</taxon>
    </lineage>
</organism>
<dbReference type="GO" id="GO:0016020">
    <property type="term" value="C:membrane"/>
    <property type="evidence" value="ECO:0007669"/>
    <property type="project" value="UniProtKB-SubCell"/>
</dbReference>
<evidence type="ECO:0000256" key="1">
    <source>
        <dbReference type="ARBA" id="ARBA00004141"/>
    </source>
</evidence>
<comment type="subcellular location">
    <subcellularLocation>
        <location evidence="1">Membrane</location>
        <topology evidence="1">Multi-pass membrane protein</topology>
    </subcellularLocation>
</comment>
<evidence type="ECO:0000313" key="15">
    <source>
        <dbReference type="Proteomes" id="UP000326702"/>
    </source>
</evidence>
<evidence type="ECO:0000256" key="13">
    <source>
        <dbReference type="SAM" id="Phobius"/>
    </source>
</evidence>
<keyword evidence="5 13" id="KW-0812">Transmembrane</keyword>
<dbReference type="InterPro" id="IPR043130">
    <property type="entry name" value="CDP-OH_PTrfase_TM_dom"/>
</dbReference>
<dbReference type="InterPro" id="IPR000462">
    <property type="entry name" value="CDP-OH_P_trans"/>
</dbReference>
<dbReference type="GO" id="GO:0008444">
    <property type="term" value="F:CDP-diacylglycerol-glycerol-3-phosphate 3-phosphatidyltransferase activity"/>
    <property type="evidence" value="ECO:0007669"/>
    <property type="project" value="UniProtKB-UniRule"/>
</dbReference>
<evidence type="ECO:0000256" key="4">
    <source>
        <dbReference type="ARBA" id="ARBA00022679"/>
    </source>
</evidence>
<dbReference type="GO" id="GO:0046474">
    <property type="term" value="P:glycerophospholipid biosynthetic process"/>
    <property type="evidence" value="ECO:0007669"/>
    <property type="project" value="TreeGrafter"/>
</dbReference>
<evidence type="ECO:0000313" key="14">
    <source>
        <dbReference type="EMBL" id="QFU97950.1"/>
    </source>
</evidence>
<comment type="similarity">
    <text evidence="2 12">Belongs to the CDP-alcohol phosphatidyltransferase class-I family.</text>
</comment>
<dbReference type="EMBL" id="CP045529">
    <property type="protein sequence ID" value="QFU97950.1"/>
    <property type="molecule type" value="Genomic_DNA"/>
</dbReference>
<dbReference type="PIRSF" id="PIRSF000847">
    <property type="entry name" value="Phos_ph_gly_syn"/>
    <property type="match status" value="1"/>
</dbReference>
<evidence type="ECO:0000256" key="7">
    <source>
        <dbReference type="ARBA" id="ARBA00023098"/>
    </source>
</evidence>
<evidence type="ECO:0000256" key="8">
    <source>
        <dbReference type="ARBA" id="ARBA00023136"/>
    </source>
</evidence>
<evidence type="ECO:0000256" key="6">
    <source>
        <dbReference type="ARBA" id="ARBA00022989"/>
    </source>
</evidence>
<dbReference type="Pfam" id="PF01066">
    <property type="entry name" value="CDP-OH_P_transf"/>
    <property type="match status" value="1"/>
</dbReference>
<dbReference type="InterPro" id="IPR048254">
    <property type="entry name" value="CDP_ALCOHOL_P_TRANSF_CS"/>
</dbReference>
<dbReference type="OrthoDB" id="9796672at2"/>
<dbReference type="InterPro" id="IPR004570">
    <property type="entry name" value="Phosphatidylglycerol_P_synth"/>
</dbReference>
<keyword evidence="15" id="KW-1185">Reference proteome</keyword>
<dbReference type="RefSeq" id="WP_036951389.1">
    <property type="nucleotide sequence ID" value="NZ_BAABIH010000018.1"/>
</dbReference>
<feature type="transmembrane region" description="Helical" evidence="13">
    <location>
        <begin position="12"/>
        <end position="31"/>
    </location>
</feature>
<evidence type="ECO:0000256" key="9">
    <source>
        <dbReference type="ARBA" id="ARBA00023209"/>
    </source>
</evidence>
<evidence type="ECO:0000256" key="11">
    <source>
        <dbReference type="NCBIfam" id="TIGR00560"/>
    </source>
</evidence>
<dbReference type="Gene3D" id="1.20.120.1760">
    <property type="match status" value="1"/>
</dbReference>
<keyword evidence="9" id="KW-0594">Phospholipid biosynthesis</keyword>
<keyword evidence="3" id="KW-0444">Lipid biosynthesis</keyword>
<dbReference type="InterPro" id="IPR050324">
    <property type="entry name" value="CDP-alcohol_PTase-I"/>
</dbReference>
<keyword evidence="8 13" id="KW-0472">Membrane</keyword>
<dbReference type="PANTHER" id="PTHR14269:SF52">
    <property type="entry name" value="PHOSPHATIDYLGLYCEROPHOSPHATE SYNTHASE-RELATED"/>
    <property type="match status" value="1"/>
</dbReference>
<dbReference type="AlphaFoldDB" id="A0A5P9Q9Z5"/>
<dbReference type="NCBIfam" id="TIGR00560">
    <property type="entry name" value="pgsA"/>
    <property type="match status" value="1"/>
</dbReference>
<accession>A0A5P9Q9Z5</accession>
<proteinExistence type="inferred from homology"/>
<dbReference type="EC" id="2.7.8.5" evidence="11"/>
<feature type="transmembrane region" description="Helical" evidence="13">
    <location>
        <begin position="158"/>
        <end position="183"/>
    </location>
</feature>
<evidence type="ECO:0000256" key="10">
    <source>
        <dbReference type="ARBA" id="ARBA00023264"/>
    </source>
</evidence>
<dbReference type="PROSITE" id="PS00379">
    <property type="entry name" value="CDP_ALCOHOL_P_TRANSF"/>
    <property type="match status" value="1"/>
</dbReference>
<keyword evidence="7" id="KW-0443">Lipid metabolism</keyword>
<evidence type="ECO:0000256" key="2">
    <source>
        <dbReference type="ARBA" id="ARBA00010441"/>
    </source>
</evidence>
<name>A0A5P9Q9Z5_9MICO</name>
<sequence length="197" mass="20968">MSNSVRAQWNVANAITVVRILLVPVFVLLLVTGGSGADERPGWRWAAFALFGVAALTDRVDGQIARARGLVTELGKLLDPIADKALMGGALVTLSVLGDVPWWVTVVILVREVGITVMRFVVIDEGVIPASRGGKIKTFVQTVAIGLFVAPLDHLPYAVTVVAWCFMVVALVLTVVTGVDYVAGVRRAHRDARGSAV</sequence>
<evidence type="ECO:0000256" key="5">
    <source>
        <dbReference type="ARBA" id="ARBA00022692"/>
    </source>
</evidence>
<keyword evidence="4 12" id="KW-0808">Transferase</keyword>
<dbReference type="Proteomes" id="UP000326702">
    <property type="component" value="Chromosome"/>
</dbReference>
<evidence type="ECO:0000256" key="12">
    <source>
        <dbReference type="RuleBase" id="RU003750"/>
    </source>
</evidence>
<reference evidence="14 15" key="1">
    <citation type="submission" date="2019-10" db="EMBL/GenBank/DDBJ databases">
        <title>Genome sequence of Luteimicrobium xylanilyticum HY-24.</title>
        <authorList>
            <person name="Kim D.Y."/>
            <person name="Park H.-Y."/>
        </authorList>
    </citation>
    <scope>NUCLEOTIDE SEQUENCE [LARGE SCALE GENOMIC DNA]</scope>
    <source>
        <strain evidence="14 15">HY-24</strain>
    </source>
</reference>
<evidence type="ECO:0000256" key="3">
    <source>
        <dbReference type="ARBA" id="ARBA00022516"/>
    </source>
</evidence>
<dbReference type="KEGG" id="lxl:KDY119_01456"/>
<gene>
    <name evidence="14" type="primary">pgsA</name>
    <name evidence="14" type="ORF">KDY119_01456</name>
</gene>
<keyword evidence="6 13" id="KW-1133">Transmembrane helix</keyword>
<dbReference type="UniPathway" id="UPA00085"/>